<dbReference type="PANTHER" id="PTHR10443:SF12">
    <property type="entry name" value="DIPEPTIDASE"/>
    <property type="match status" value="1"/>
</dbReference>
<dbReference type="KEGG" id="mpq:ABA45_01995"/>
<accession>A0A0H4HXG5</accession>
<proteinExistence type="predicted"/>
<dbReference type="EMBL" id="CP011494">
    <property type="protein sequence ID" value="AKO51346.1"/>
    <property type="molecule type" value="Genomic_DNA"/>
</dbReference>
<keyword evidence="2" id="KW-1185">Reference proteome</keyword>
<dbReference type="InterPro" id="IPR008257">
    <property type="entry name" value="Pept_M19"/>
</dbReference>
<dbReference type="AlphaFoldDB" id="A0A0H4HXG5"/>
<dbReference type="PROSITE" id="PS51365">
    <property type="entry name" value="RENAL_DIPEPTIDASE_2"/>
    <property type="match status" value="1"/>
</dbReference>
<dbReference type="Proteomes" id="UP000036406">
    <property type="component" value="Chromosome"/>
</dbReference>
<dbReference type="PATRIC" id="fig|330734.3.peg.443"/>
<protein>
    <submittedName>
        <fullName evidence="1">Peptidase M19</fullName>
    </submittedName>
</protein>
<dbReference type="GO" id="GO:0070573">
    <property type="term" value="F:metallodipeptidase activity"/>
    <property type="evidence" value="ECO:0007669"/>
    <property type="project" value="InterPro"/>
</dbReference>
<evidence type="ECO:0000313" key="1">
    <source>
        <dbReference type="EMBL" id="AKO51346.1"/>
    </source>
</evidence>
<organism evidence="1 2">
    <name type="scientific">Marinobacter psychrophilus</name>
    <dbReference type="NCBI Taxonomy" id="330734"/>
    <lineage>
        <taxon>Bacteria</taxon>
        <taxon>Pseudomonadati</taxon>
        <taxon>Pseudomonadota</taxon>
        <taxon>Gammaproteobacteria</taxon>
        <taxon>Pseudomonadales</taxon>
        <taxon>Marinobacteraceae</taxon>
        <taxon>Marinobacter</taxon>
    </lineage>
</organism>
<dbReference type="RefSeq" id="WP_048384066.1">
    <property type="nucleotide sequence ID" value="NZ_CP011494.1"/>
</dbReference>
<dbReference type="GO" id="GO:0006508">
    <property type="term" value="P:proteolysis"/>
    <property type="evidence" value="ECO:0007669"/>
    <property type="project" value="InterPro"/>
</dbReference>
<dbReference type="InterPro" id="IPR032466">
    <property type="entry name" value="Metal_Hydrolase"/>
</dbReference>
<reference evidence="1 2" key="1">
    <citation type="submission" date="2015-05" db="EMBL/GenBank/DDBJ databases">
        <title>Complete genome of Marinobacter psychrophilus strain 20041T isolated from sea-ice of the Canadian Basin.</title>
        <authorList>
            <person name="Song L."/>
            <person name="Ren L."/>
            <person name="Yu Y."/>
            <person name="Wang X."/>
        </authorList>
    </citation>
    <scope>NUCLEOTIDE SEQUENCE [LARGE SCALE GENOMIC DNA]</scope>
    <source>
        <strain evidence="1 2">20041</strain>
    </source>
</reference>
<name>A0A0H4HXG5_9GAMM</name>
<dbReference type="SUPFAM" id="SSF51556">
    <property type="entry name" value="Metallo-dependent hydrolases"/>
    <property type="match status" value="1"/>
</dbReference>
<sequence length="360" mass="39512">MSLINLHSTADLHSNAIIIDGLIIAKWSRALFEDMRKGGLTAANCTVSVWEDFQGTIDNIVMVNQLMRDSADLVRQVHTTEDIRQAKREGRTGIILGFQNAHAFEDQLGYVEIFKRLGVGIVQMCYNTQNLIGTGCYERDGGLSGFGREVIAEMNRVGIMCDLSHVGAVTSEEVILESKKPVCYSHCLPAGLKQHPRNKTDEQLKFIADRGGFVGVTMFAPFLKKGIDSTVDDYCEAIGYIMNIVGEDAIGIGTDFTQGHGPEFFDMLTHDKGYARSLTEFGKIVNPLGIRTVGEFPNLTEALLKNGFSEPQVRKIMGENWLRVLGDVWGTEHSQTQESGAGLVSEQVVAASDAELAFQG</sequence>
<dbReference type="Pfam" id="PF01244">
    <property type="entry name" value="Peptidase_M19"/>
    <property type="match status" value="1"/>
</dbReference>
<gene>
    <name evidence="1" type="ORF">ABA45_01995</name>
</gene>
<dbReference type="PANTHER" id="PTHR10443">
    <property type="entry name" value="MICROSOMAL DIPEPTIDASE"/>
    <property type="match status" value="1"/>
</dbReference>
<evidence type="ECO:0000313" key="2">
    <source>
        <dbReference type="Proteomes" id="UP000036406"/>
    </source>
</evidence>
<dbReference type="STRING" id="330734.ABA45_01995"/>
<dbReference type="Gene3D" id="3.20.20.140">
    <property type="entry name" value="Metal-dependent hydrolases"/>
    <property type="match status" value="1"/>
</dbReference>